<keyword evidence="2" id="KW-0812">Transmembrane</keyword>
<dbReference type="GeneID" id="113513604"/>
<evidence type="ECO:0000313" key="5">
    <source>
        <dbReference type="Proteomes" id="UP001652740"/>
    </source>
</evidence>
<protein>
    <submittedName>
        <fullName evidence="6">Protein eva-1</fullName>
    </submittedName>
</protein>
<feature type="compositionally biased region" description="Acidic residues" evidence="1">
    <location>
        <begin position="271"/>
        <end position="282"/>
    </location>
</feature>
<feature type="region of interest" description="Disordered" evidence="1">
    <location>
        <begin position="461"/>
        <end position="481"/>
    </location>
</feature>
<keyword evidence="2" id="KW-1133">Transmembrane helix</keyword>
<dbReference type="CDD" id="cd22828">
    <property type="entry name" value="Gal_Rha_Lectin_EVA1_EVA1C_rpt1"/>
    <property type="match status" value="1"/>
</dbReference>
<dbReference type="Pfam" id="PF02140">
    <property type="entry name" value="SUEL_Lectin"/>
    <property type="match status" value="2"/>
</dbReference>
<feature type="region of interest" description="Disordered" evidence="1">
    <location>
        <begin position="259"/>
        <end position="306"/>
    </location>
</feature>
<feature type="domain" description="SUEL-type lectin" evidence="4">
    <location>
        <begin position="153"/>
        <end position="244"/>
    </location>
</feature>
<dbReference type="Gene3D" id="2.60.120.740">
    <property type="match status" value="2"/>
</dbReference>
<dbReference type="PROSITE" id="PS50228">
    <property type="entry name" value="SUEL_LECTIN"/>
    <property type="match status" value="2"/>
</dbReference>
<feature type="chain" id="PRO_5045507936" evidence="3">
    <location>
        <begin position="22"/>
        <end position="493"/>
    </location>
</feature>
<keyword evidence="2" id="KW-0472">Membrane</keyword>
<dbReference type="CDD" id="cd22829">
    <property type="entry name" value="Gal_Rha_Lectin_EVA1_EVA1C_rpt2"/>
    <property type="match status" value="1"/>
</dbReference>
<dbReference type="InterPro" id="IPR000922">
    <property type="entry name" value="Lectin_gal-bd_dom"/>
</dbReference>
<sequence length="493" mass="54490">MCGAVLVLVFAFLCLPGPSCSNSDNMALLLGTLKMMQRATCDDEIVSLACPRGTAISIQVAQYGKASTGEHNCAENPRSQSISVEVDGEKDCLWPNTMQYSLLQRVVEACQKKPQCKFSTKPKMGLVDPCPRTRKFVEVAYKCRPFTFRSRTCCEDDVIKLSCNPYSRIAIFDAQYGRTAYESITCQQTQGVLDETCSAPHGTDTVMQICHGKRRCQIEANNRTFGAPCKSRTRTYLKVVYACVPLGVLTERYESAAESDEVLTGNKKSEDDDQSLFDDTDGASDRWEEPNAISPVVNPALQPPNDVFASTTTQKNEDSLFKPTRKSTIDNNAGSSSNKTALFIYVSAGILIFIIIILLLVAVRCYLTRRSSENSKTGDMFTTEAPNVFNDTVSDIDNDVDISHISGTFYDPIHPDMILYRDNPANKGTLRAMRPLSTIYPCAGTSMYGNVDYVPSQGRELGTSRFRSKDDDPEAMMSPKSLGAYSNSQFYYG</sequence>
<dbReference type="RefSeq" id="XP_052759483.1">
    <property type="nucleotide sequence ID" value="XM_052903523.1"/>
</dbReference>
<feature type="transmembrane region" description="Helical" evidence="2">
    <location>
        <begin position="342"/>
        <end position="367"/>
    </location>
</feature>
<gene>
    <name evidence="6" type="primary">LOC113513604</name>
</gene>
<evidence type="ECO:0000256" key="2">
    <source>
        <dbReference type="SAM" id="Phobius"/>
    </source>
</evidence>
<dbReference type="PANTHER" id="PTHR46780">
    <property type="entry name" value="PROTEIN EVA-1"/>
    <property type="match status" value="1"/>
</dbReference>
<dbReference type="Proteomes" id="UP001652740">
    <property type="component" value="Unplaced"/>
</dbReference>
<proteinExistence type="predicted"/>
<keyword evidence="3" id="KW-0732">Signal</keyword>
<organism evidence="5 6">
    <name type="scientific">Galleria mellonella</name>
    <name type="common">Greater wax moth</name>
    <dbReference type="NCBI Taxonomy" id="7137"/>
    <lineage>
        <taxon>Eukaryota</taxon>
        <taxon>Metazoa</taxon>
        <taxon>Ecdysozoa</taxon>
        <taxon>Arthropoda</taxon>
        <taxon>Hexapoda</taxon>
        <taxon>Insecta</taxon>
        <taxon>Pterygota</taxon>
        <taxon>Neoptera</taxon>
        <taxon>Endopterygota</taxon>
        <taxon>Lepidoptera</taxon>
        <taxon>Glossata</taxon>
        <taxon>Ditrysia</taxon>
        <taxon>Pyraloidea</taxon>
        <taxon>Pyralidae</taxon>
        <taxon>Galleriinae</taxon>
        <taxon>Galleria</taxon>
    </lineage>
</organism>
<name>A0ABM3N7B8_GALME</name>
<evidence type="ECO:0000259" key="4">
    <source>
        <dbReference type="PROSITE" id="PS50228"/>
    </source>
</evidence>
<evidence type="ECO:0000256" key="1">
    <source>
        <dbReference type="SAM" id="MobiDB-lite"/>
    </source>
</evidence>
<dbReference type="InterPro" id="IPR043159">
    <property type="entry name" value="Lectin_gal-bd_sf"/>
</dbReference>
<feature type="signal peptide" evidence="3">
    <location>
        <begin position="1"/>
        <end position="21"/>
    </location>
</feature>
<evidence type="ECO:0000256" key="3">
    <source>
        <dbReference type="SAM" id="SignalP"/>
    </source>
</evidence>
<accession>A0ABM3N7B8</accession>
<evidence type="ECO:0000313" key="6">
    <source>
        <dbReference type="RefSeq" id="XP_052759483.1"/>
    </source>
</evidence>
<reference evidence="6" key="1">
    <citation type="submission" date="2025-08" db="UniProtKB">
        <authorList>
            <consortium name="RefSeq"/>
        </authorList>
    </citation>
    <scope>IDENTIFICATION</scope>
    <source>
        <tissue evidence="6">Whole larvae</tissue>
    </source>
</reference>
<feature type="domain" description="SUEL-type lectin" evidence="4">
    <location>
        <begin position="40"/>
        <end position="144"/>
    </location>
</feature>
<keyword evidence="5" id="KW-1185">Reference proteome</keyword>